<dbReference type="AlphaFoldDB" id="A0AAU7JSJ6"/>
<feature type="region of interest" description="Disordered" evidence="3">
    <location>
        <begin position="198"/>
        <end position="222"/>
    </location>
</feature>
<evidence type="ECO:0000256" key="2">
    <source>
        <dbReference type="PROSITE-ProRule" id="PRU00703"/>
    </source>
</evidence>
<feature type="domain" description="CBS" evidence="4">
    <location>
        <begin position="7"/>
        <end position="63"/>
    </location>
</feature>
<dbReference type="PROSITE" id="PS51371">
    <property type="entry name" value="CBS"/>
    <property type="match status" value="2"/>
</dbReference>
<dbReference type="PANTHER" id="PTHR43080">
    <property type="entry name" value="CBS DOMAIN-CONTAINING PROTEIN CBSX3, MITOCHONDRIAL"/>
    <property type="match status" value="1"/>
</dbReference>
<name>A0AAU7JSJ6_9MICO</name>
<dbReference type="SMART" id="SM00116">
    <property type="entry name" value="CBS"/>
    <property type="match status" value="2"/>
</dbReference>
<dbReference type="Pfam" id="PF04972">
    <property type="entry name" value="BON"/>
    <property type="match status" value="1"/>
</dbReference>
<accession>A0AAU7JSJ6</accession>
<dbReference type="SUPFAM" id="SSF54631">
    <property type="entry name" value="CBS-domain pair"/>
    <property type="match status" value="1"/>
</dbReference>
<dbReference type="InterPro" id="IPR046342">
    <property type="entry name" value="CBS_dom_sf"/>
</dbReference>
<evidence type="ECO:0000256" key="3">
    <source>
        <dbReference type="SAM" id="MobiDB-lite"/>
    </source>
</evidence>
<sequence>MLVREIMTVPAYSLPLGSTLEAAIQLLARAHLSALPVVDGDHRVVGIVSEADILRLQLTPDPRAHLRPVELDEVPWPRLVDEVMTPDPVTVLETADVAELGQLLADTGWKSVPVVRDRVLVAMVSRSDILRAMTTSDSAIRRHLTREFAALGRARWSVSVAEGEVTVTGTRGGREARLAHVMASAVPGVRRVVVAASSQPAAATDRPAAATDRPAAATDRPV</sequence>
<dbReference type="InterPro" id="IPR051257">
    <property type="entry name" value="Diverse_CBS-Domain"/>
</dbReference>
<reference evidence="5" key="1">
    <citation type="submission" date="2024-05" db="EMBL/GenBank/DDBJ databases">
        <authorList>
            <person name="Kim S."/>
            <person name="Heo J."/>
            <person name="Choi H."/>
            <person name="Choi Y."/>
            <person name="Kwon S.-W."/>
            <person name="Kim Y."/>
        </authorList>
    </citation>
    <scope>NUCLEOTIDE SEQUENCE</scope>
    <source>
        <strain evidence="5">KACC 23699</strain>
    </source>
</reference>
<protein>
    <submittedName>
        <fullName evidence="5">CBS domain-containing protein</fullName>
    </submittedName>
</protein>
<evidence type="ECO:0000256" key="1">
    <source>
        <dbReference type="ARBA" id="ARBA00023122"/>
    </source>
</evidence>
<dbReference type="EMBL" id="CP157483">
    <property type="protein sequence ID" value="XBO43275.1"/>
    <property type="molecule type" value="Genomic_DNA"/>
</dbReference>
<dbReference type="Gene3D" id="3.10.580.10">
    <property type="entry name" value="CBS-domain"/>
    <property type="match status" value="1"/>
</dbReference>
<dbReference type="PANTHER" id="PTHR43080:SF26">
    <property type="entry name" value="REGULATORY PROTEIN"/>
    <property type="match status" value="1"/>
</dbReference>
<feature type="domain" description="CBS" evidence="4">
    <location>
        <begin position="84"/>
        <end position="140"/>
    </location>
</feature>
<dbReference type="InterPro" id="IPR007055">
    <property type="entry name" value="BON_dom"/>
</dbReference>
<dbReference type="Pfam" id="PF00571">
    <property type="entry name" value="CBS"/>
    <property type="match status" value="2"/>
</dbReference>
<evidence type="ECO:0000313" key="5">
    <source>
        <dbReference type="EMBL" id="XBO43275.1"/>
    </source>
</evidence>
<evidence type="ECO:0000259" key="4">
    <source>
        <dbReference type="PROSITE" id="PS51371"/>
    </source>
</evidence>
<gene>
    <name evidence="5" type="ORF">ABEG17_17165</name>
</gene>
<keyword evidence="1 2" id="KW-0129">CBS domain</keyword>
<organism evidence="5">
    <name type="scientific">Pedococcus sp. KACC 23699</name>
    <dbReference type="NCBI Taxonomy" id="3149228"/>
    <lineage>
        <taxon>Bacteria</taxon>
        <taxon>Bacillati</taxon>
        <taxon>Actinomycetota</taxon>
        <taxon>Actinomycetes</taxon>
        <taxon>Micrococcales</taxon>
        <taxon>Intrasporangiaceae</taxon>
        <taxon>Pedococcus</taxon>
    </lineage>
</organism>
<dbReference type="RefSeq" id="WP_406830706.1">
    <property type="nucleotide sequence ID" value="NZ_CP157483.1"/>
</dbReference>
<dbReference type="InterPro" id="IPR000644">
    <property type="entry name" value="CBS_dom"/>
</dbReference>
<proteinExistence type="predicted"/>